<dbReference type="HOGENOM" id="CLU_1546833_0_0_0"/>
<keyword evidence="1" id="KW-0472">Membrane</keyword>
<dbReference type="KEGG" id="tam:Theam_1803"/>
<dbReference type="InterPro" id="IPR012902">
    <property type="entry name" value="N_methyl_site"/>
</dbReference>
<dbReference type="Pfam" id="PF07963">
    <property type="entry name" value="N_methyl"/>
    <property type="match status" value="1"/>
</dbReference>
<evidence type="ECO:0000256" key="1">
    <source>
        <dbReference type="SAM" id="Phobius"/>
    </source>
</evidence>
<sequence>MEKRKLKRLMRKGFTMVELLIAVAIVAIFAVAFYLYNRNNLIDTKATKIAEETNKLETALNLFEEQTGYMPSSIQELWKNADANGNPIPGWSGPYVQPPGGDTSATSLKSGSGATITVSCDSTNGVEQIVFSNVPKNVAEAYDEKYDDGNLSSGNAVYDDTNHTLTITVSSNVSCI</sequence>
<keyword evidence="1" id="KW-0812">Transmembrane</keyword>
<protein>
    <submittedName>
        <fullName evidence="2">Uncharacterized protein</fullName>
    </submittedName>
</protein>
<keyword evidence="2" id="KW-0614">Plasmid</keyword>
<evidence type="ECO:0000313" key="2">
    <source>
        <dbReference type="EMBL" id="ADU97759.1"/>
    </source>
</evidence>
<reference evidence="2" key="1">
    <citation type="submission" date="2011-01" db="EMBL/GenBank/DDBJ databases">
        <title>Complete sequence of plasmid of Thermovibrio ammonificans HB-1.</title>
        <authorList>
            <consortium name="US DOE Joint Genome Institute"/>
            <person name="Lucas S."/>
            <person name="Copeland A."/>
            <person name="Lapidus A."/>
            <person name="Cheng J.-F."/>
            <person name="Goodwin L."/>
            <person name="Pitluck S."/>
            <person name="Davenport K."/>
            <person name="Detter J.C."/>
            <person name="Han C."/>
            <person name="Tapia R."/>
            <person name="Land M."/>
            <person name="Hauser L."/>
            <person name="Kyrpides N."/>
            <person name="Ivanova N."/>
            <person name="Ovchinnikova G."/>
            <person name="Vetriani C."/>
            <person name="Woyke T."/>
        </authorList>
    </citation>
    <scope>NUCLEOTIDE SEQUENCE [LARGE SCALE GENOMIC DNA]</scope>
    <source>
        <strain evidence="2">HB-1</strain>
        <plasmid evidence="2">pTHEAM01</plasmid>
    </source>
</reference>
<gene>
    <name evidence="2" type="ordered locus">Theam_1803</name>
</gene>
<proteinExistence type="predicted"/>
<dbReference type="Gene3D" id="3.30.700.10">
    <property type="entry name" value="Glycoprotein, Type 4 Pilin"/>
    <property type="match status" value="1"/>
</dbReference>
<dbReference type="Proteomes" id="UP000006362">
    <property type="component" value="Plasmid pTHEAM01"/>
</dbReference>
<dbReference type="InterPro" id="IPR045584">
    <property type="entry name" value="Pilin-like"/>
</dbReference>
<dbReference type="SUPFAM" id="SSF54523">
    <property type="entry name" value="Pili subunits"/>
    <property type="match status" value="1"/>
</dbReference>
<accession>E8T6T6</accession>
<evidence type="ECO:0000313" key="3">
    <source>
        <dbReference type="Proteomes" id="UP000006362"/>
    </source>
</evidence>
<dbReference type="NCBIfam" id="TIGR02532">
    <property type="entry name" value="IV_pilin_GFxxxE"/>
    <property type="match status" value="1"/>
</dbReference>
<keyword evidence="1" id="KW-1133">Transmembrane helix</keyword>
<keyword evidence="3" id="KW-1185">Reference proteome</keyword>
<dbReference type="OrthoDB" id="194546at2"/>
<organism evidence="2 3">
    <name type="scientific">Thermovibrio ammonificans (strain DSM 15698 / JCM 12110 / HB-1)</name>
    <dbReference type="NCBI Taxonomy" id="648996"/>
    <lineage>
        <taxon>Bacteria</taxon>
        <taxon>Pseudomonadati</taxon>
        <taxon>Aquificota</taxon>
        <taxon>Aquificia</taxon>
        <taxon>Desulfurobacteriales</taxon>
        <taxon>Desulfurobacteriaceae</taxon>
        <taxon>Thermovibrio</taxon>
    </lineage>
</organism>
<dbReference type="RefSeq" id="WP_013524963.1">
    <property type="nucleotide sequence ID" value="NC_014917.1"/>
</dbReference>
<geneLocation type="plasmid" evidence="2 3">
    <name>pTHEAM01</name>
</geneLocation>
<feature type="transmembrane region" description="Helical" evidence="1">
    <location>
        <begin position="12"/>
        <end position="36"/>
    </location>
</feature>
<dbReference type="AlphaFoldDB" id="E8T6T6"/>
<name>E8T6T6_THEA1</name>
<dbReference type="eggNOG" id="COG4968">
    <property type="taxonomic scope" value="Bacteria"/>
</dbReference>
<dbReference type="EMBL" id="CP002445">
    <property type="protein sequence ID" value="ADU97759.1"/>
    <property type="molecule type" value="Genomic_DNA"/>
</dbReference>